<dbReference type="InterPro" id="IPR017853">
    <property type="entry name" value="GH"/>
</dbReference>
<dbReference type="PROSITE" id="PS51760">
    <property type="entry name" value="GH10_2"/>
    <property type="match status" value="1"/>
</dbReference>
<sequence>MSWPPSGEYKSYEEIPNSLLETQGERYNQLFESYEDLDDKISNVTFWGIADNHTWLDDRVSDVEGGPCKDAPFVFDPDYNVKPAYWEIMD</sequence>
<evidence type="ECO:0000256" key="1">
    <source>
        <dbReference type="ARBA" id="ARBA00022801"/>
    </source>
</evidence>
<organism evidence="5 6">
    <name type="scientific">Halobacillus seohaensis</name>
    <dbReference type="NCBI Taxonomy" id="447421"/>
    <lineage>
        <taxon>Bacteria</taxon>
        <taxon>Bacillati</taxon>
        <taxon>Bacillota</taxon>
        <taxon>Bacilli</taxon>
        <taxon>Bacillales</taxon>
        <taxon>Bacillaceae</taxon>
        <taxon>Halobacillus</taxon>
    </lineage>
</organism>
<dbReference type="EMBL" id="JBHSZV010000025">
    <property type="protein sequence ID" value="MFC7062213.1"/>
    <property type="molecule type" value="Genomic_DNA"/>
</dbReference>
<name>A0ABW2ELA8_9BACI</name>
<dbReference type="InterPro" id="IPR001000">
    <property type="entry name" value="GH10_dom"/>
</dbReference>
<keyword evidence="1" id="KW-0378">Hydrolase</keyword>
<dbReference type="RefSeq" id="WP_390217081.1">
    <property type="nucleotide sequence ID" value="NZ_JBHSZV010000025.1"/>
</dbReference>
<dbReference type="SUPFAM" id="SSF51445">
    <property type="entry name" value="(Trans)glycosidases"/>
    <property type="match status" value="1"/>
</dbReference>
<accession>A0ABW2ELA8</accession>
<dbReference type="Pfam" id="PF00331">
    <property type="entry name" value="Glyco_hydro_10"/>
    <property type="match status" value="1"/>
</dbReference>
<evidence type="ECO:0000256" key="3">
    <source>
        <dbReference type="ARBA" id="ARBA00023326"/>
    </source>
</evidence>
<dbReference type="Gene3D" id="3.20.20.80">
    <property type="entry name" value="Glycosidases"/>
    <property type="match status" value="1"/>
</dbReference>
<keyword evidence="6" id="KW-1185">Reference proteome</keyword>
<proteinExistence type="predicted"/>
<evidence type="ECO:0000313" key="5">
    <source>
        <dbReference type="EMBL" id="MFC7062213.1"/>
    </source>
</evidence>
<protein>
    <submittedName>
        <fullName evidence="5">Endo-1,4-beta-xylanase</fullName>
    </submittedName>
</protein>
<evidence type="ECO:0000259" key="4">
    <source>
        <dbReference type="PROSITE" id="PS51760"/>
    </source>
</evidence>
<evidence type="ECO:0000313" key="6">
    <source>
        <dbReference type="Proteomes" id="UP001596410"/>
    </source>
</evidence>
<gene>
    <name evidence="5" type="ORF">ACFQIC_10125</name>
</gene>
<comment type="caution">
    <text evidence="5">The sequence shown here is derived from an EMBL/GenBank/DDBJ whole genome shotgun (WGS) entry which is preliminary data.</text>
</comment>
<keyword evidence="2" id="KW-0119">Carbohydrate metabolism</keyword>
<evidence type="ECO:0000256" key="2">
    <source>
        <dbReference type="ARBA" id="ARBA00023277"/>
    </source>
</evidence>
<keyword evidence="3" id="KW-0624">Polysaccharide degradation</keyword>
<feature type="domain" description="GH10" evidence="4">
    <location>
        <begin position="1"/>
        <end position="90"/>
    </location>
</feature>
<dbReference type="Proteomes" id="UP001596410">
    <property type="component" value="Unassembled WGS sequence"/>
</dbReference>
<reference evidence="6" key="1">
    <citation type="journal article" date="2019" name="Int. J. Syst. Evol. Microbiol.">
        <title>The Global Catalogue of Microorganisms (GCM) 10K type strain sequencing project: providing services to taxonomists for standard genome sequencing and annotation.</title>
        <authorList>
            <consortium name="The Broad Institute Genomics Platform"/>
            <consortium name="The Broad Institute Genome Sequencing Center for Infectious Disease"/>
            <person name="Wu L."/>
            <person name="Ma J."/>
        </authorList>
    </citation>
    <scope>NUCLEOTIDE SEQUENCE [LARGE SCALE GENOMIC DNA]</scope>
    <source>
        <strain evidence="6">CGMCC 4.1621</strain>
    </source>
</reference>